<keyword evidence="9" id="KW-0472">Membrane</keyword>
<dbReference type="OrthoDB" id="10263961at2759"/>
<keyword evidence="6 11" id="KW-0256">Endoplasmic reticulum</keyword>
<evidence type="ECO:0000256" key="6">
    <source>
        <dbReference type="ARBA" id="ARBA00022824"/>
    </source>
</evidence>
<accession>A0A6P6RTP0</accession>
<dbReference type="Proteomes" id="UP000515125">
    <property type="component" value="Unplaced"/>
</dbReference>
<reference evidence="13" key="1">
    <citation type="submission" date="2025-08" db="UniProtKB">
        <authorList>
            <consortium name="RefSeq"/>
        </authorList>
    </citation>
    <scope>IDENTIFICATION</scope>
</reference>
<dbReference type="PANTHER" id="PTHR12317:SF63">
    <property type="entry name" value="DIACYLGLYCEROL O-ACYLTRANSFERASE 2"/>
    <property type="match status" value="1"/>
</dbReference>
<evidence type="ECO:0000256" key="7">
    <source>
        <dbReference type="ARBA" id="ARBA00022989"/>
    </source>
</evidence>
<protein>
    <recommendedName>
        <fullName evidence="11">Acyltransferase</fullName>
        <ecNumber evidence="11">2.3.1.-</ecNumber>
    </recommendedName>
</protein>
<keyword evidence="8" id="KW-0443">Lipid metabolism</keyword>
<evidence type="ECO:0000256" key="10">
    <source>
        <dbReference type="ARBA" id="ARBA00023315"/>
    </source>
</evidence>
<evidence type="ECO:0000256" key="3">
    <source>
        <dbReference type="ARBA" id="ARBA00022516"/>
    </source>
</evidence>
<organism evidence="12 13">
    <name type="scientific">Cyclospora cayetanensis</name>
    <dbReference type="NCBI Taxonomy" id="88456"/>
    <lineage>
        <taxon>Eukaryota</taxon>
        <taxon>Sar</taxon>
        <taxon>Alveolata</taxon>
        <taxon>Apicomplexa</taxon>
        <taxon>Conoidasida</taxon>
        <taxon>Coccidia</taxon>
        <taxon>Eucoccidiorida</taxon>
        <taxon>Eimeriorina</taxon>
        <taxon>Eimeriidae</taxon>
        <taxon>Cyclospora</taxon>
    </lineage>
</organism>
<sequence length="341" mass="37966">MPHSPALPSLANLSTDTHKDALSTEKSCASVGMDWSFMETRLKHASALKKYMQALRHPLHRFSPLQYPVVIDADFLSLYSQHAGVGLSTDQQQRSRPLPAFSKLRYRASDAPVDGGNSMSRGLGTGPSVPWRTVPPVLPPDQLSAAMATADFGKVLGYFRLTAASIVRWCVVYGQLIFLSDAIPADRNSMKQSLEDGGSLLVSPGGIAEIYETNPTEERLHLQDRVGIVRLAMQTGARLVPVYCFGNSQAYRLPWGIRFLQPFARLMRTALITFYGRFGLPVAFRVPLLYAIGRPLQIPQVDQPSREDIASGHHLLVEEVRRIFDTYKGLYGWRNKQLEIL</sequence>
<keyword evidence="5" id="KW-0812">Transmembrane</keyword>
<dbReference type="RefSeq" id="XP_026191183.1">
    <property type="nucleotide sequence ID" value="XM_026335398.1"/>
</dbReference>
<proteinExistence type="inferred from homology"/>
<keyword evidence="10" id="KW-0012">Acyltransferase</keyword>
<dbReference type="GeneID" id="34617487"/>
<dbReference type="AlphaFoldDB" id="A0A6P6RTP0"/>
<evidence type="ECO:0000313" key="13">
    <source>
        <dbReference type="RefSeq" id="XP_026191183.1"/>
    </source>
</evidence>
<dbReference type="PANTHER" id="PTHR12317">
    <property type="entry name" value="DIACYLGLYCEROL O-ACYLTRANSFERASE"/>
    <property type="match status" value="1"/>
</dbReference>
<dbReference type="InterPro" id="IPR007130">
    <property type="entry name" value="DAGAT"/>
</dbReference>
<dbReference type="EC" id="2.3.1.-" evidence="11"/>
<evidence type="ECO:0000313" key="12">
    <source>
        <dbReference type="Proteomes" id="UP000515125"/>
    </source>
</evidence>
<gene>
    <name evidence="13" type="primary">LOC34617487</name>
</gene>
<name>A0A6P6RTP0_9EIME</name>
<comment type="similarity">
    <text evidence="2 11">Belongs to the diacylglycerol acyltransferase family.</text>
</comment>
<keyword evidence="12" id="KW-1185">Reference proteome</keyword>
<keyword evidence="4 11" id="KW-0808">Transferase</keyword>
<keyword evidence="3" id="KW-0444">Lipid biosynthesis</keyword>
<dbReference type="GO" id="GO:0004144">
    <property type="term" value="F:diacylglycerol O-acyltransferase activity"/>
    <property type="evidence" value="ECO:0007669"/>
    <property type="project" value="TreeGrafter"/>
</dbReference>
<evidence type="ECO:0000256" key="2">
    <source>
        <dbReference type="ARBA" id="ARBA00005420"/>
    </source>
</evidence>
<dbReference type="GO" id="GO:0019432">
    <property type="term" value="P:triglyceride biosynthetic process"/>
    <property type="evidence" value="ECO:0007669"/>
    <property type="project" value="TreeGrafter"/>
</dbReference>
<dbReference type="Pfam" id="PF03982">
    <property type="entry name" value="DAGAT"/>
    <property type="match status" value="1"/>
</dbReference>
<evidence type="ECO:0000256" key="1">
    <source>
        <dbReference type="ARBA" id="ARBA00004477"/>
    </source>
</evidence>
<evidence type="ECO:0000256" key="9">
    <source>
        <dbReference type="ARBA" id="ARBA00023136"/>
    </source>
</evidence>
<dbReference type="GO" id="GO:0005789">
    <property type="term" value="C:endoplasmic reticulum membrane"/>
    <property type="evidence" value="ECO:0007669"/>
    <property type="project" value="UniProtKB-SubCell"/>
</dbReference>
<evidence type="ECO:0000256" key="4">
    <source>
        <dbReference type="ARBA" id="ARBA00022679"/>
    </source>
</evidence>
<evidence type="ECO:0000256" key="8">
    <source>
        <dbReference type="ARBA" id="ARBA00023098"/>
    </source>
</evidence>
<evidence type="ECO:0000256" key="11">
    <source>
        <dbReference type="RuleBase" id="RU367023"/>
    </source>
</evidence>
<keyword evidence="7" id="KW-1133">Transmembrane helix</keyword>
<evidence type="ECO:0000256" key="5">
    <source>
        <dbReference type="ARBA" id="ARBA00022692"/>
    </source>
</evidence>
<comment type="subcellular location">
    <subcellularLocation>
        <location evidence="1 11">Endoplasmic reticulum membrane</location>
        <topology evidence="1 11">Multi-pass membrane protein</topology>
    </subcellularLocation>
</comment>